<evidence type="ECO:0000259" key="1">
    <source>
        <dbReference type="Pfam" id="PF00856"/>
    </source>
</evidence>
<feature type="domain" description="SET" evidence="1">
    <location>
        <begin position="170"/>
        <end position="215"/>
    </location>
</feature>
<proteinExistence type="predicted"/>
<dbReference type="InterPro" id="IPR046341">
    <property type="entry name" value="SET_dom_sf"/>
</dbReference>
<dbReference type="OrthoDB" id="438641at2759"/>
<dbReference type="VEuPathDB" id="FungiDB:sscle_13g095580"/>
<dbReference type="SUPFAM" id="SSF82199">
    <property type="entry name" value="SET domain"/>
    <property type="match status" value="1"/>
</dbReference>
<dbReference type="RefSeq" id="XP_001592568.1">
    <property type="nucleotide sequence ID" value="XM_001592518.1"/>
</dbReference>
<dbReference type="Proteomes" id="UP000177798">
    <property type="component" value="Chromosome 13"/>
</dbReference>
<dbReference type="Gene3D" id="2.170.270.10">
    <property type="entry name" value="SET domain"/>
    <property type="match status" value="1"/>
</dbReference>
<accession>A0A1D9QIM7</accession>
<evidence type="ECO:0000313" key="3">
    <source>
        <dbReference type="Proteomes" id="UP000177798"/>
    </source>
</evidence>
<dbReference type="EMBL" id="CP017826">
    <property type="protein sequence ID" value="APA14788.1"/>
    <property type="molecule type" value="Genomic_DNA"/>
</dbReference>
<dbReference type="Pfam" id="PF00856">
    <property type="entry name" value="SET"/>
    <property type="match status" value="1"/>
</dbReference>
<dbReference type="AlphaFoldDB" id="A0A1D9QIM7"/>
<sequence>MPISDETKWIATEMGKVFLRPYPWASEVNTRTKESIELANKYVSKCSKVLRIKPSTVDISGSDKVSYGEKCFPSAPEISKLIWLRLLATCKQGVGPPLQHPLMAHFISHEAQADDPWSLETRVITPLKILHMLGVDIFADKCFDTWILETLWQRFRFNAVGGLGEDNEYECWVDGSYAMFNHSCEDPSMLCILHADSGFKFQCRAERDIKKGEEVGETADA</sequence>
<dbReference type="KEGG" id="ssl:SS1G_06809"/>
<protein>
    <recommendedName>
        <fullName evidence="1">SET domain-containing protein</fullName>
    </recommendedName>
</protein>
<evidence type="ECO:0000313" key="2">
    <source>
        <dbReference type="EMBL" id="APA14788.1"/>
    </source>
</evidence>
<gene>
    <name evidence="2" type="ORF">sscle_13g095580</name>
</gene>
<reference evidence="3" key="1">
    <citation type="journal article" date="2017" name="Genome Biol. Evol.">
        <title>The complete genome sequence of the phytopathogenic fungus Sclerotinia sclerotiorum reveals insights into the genome architecture of broad host range pathogens.</title>
        <authorList>
            <person name="Derbyshire M."/>
            <person name="Denton-Giles M."/>
            <person name="Hegedus D."/>
            <person name="Seifbarghy S."/>
            <person name="Rollins J."/>
            <person name="van Kan J."/>
            <person name="Seidl M.F."/>
            <person name="Faino L."/>
            <person name="Mbengue M."/>
            <person name="Navaud O."/>
            <person name="Raffaele S."/>
            <person name="Hammond-Kosack K."/>
            <person name="Heard S."/>
            <person name="Oliver R."/>
        </authorList>
    </citation>
    <scope>NUCLEOTIDE SEQUENCE [LARGE SCALE GENOMIC DNA]</scope>
    <source>
        <strain evidence="3">ATCC 18683 / 1980 / Ss-1</strain>
    </source>
</reference>
<organism evidence="2 3">
    <name type="scientific">Sclerotinia sclerotiorum (strain ATCC 18683 / 1980 / Ss-1)</name>
    <name type="common">White mold</name>
    <name type="synonym">Whetzelinia sclerotiorum</name>
    <dbReference type="NCBI Taxonomy" id="665079"/>
    <lineage>
        <taxon>Eukaryota</taxon>
        <taxon>Fungi</taxon>
        <taxon>Dikarya</taxon>
        <taxon>Ascomycota</taxon>
        <taxon>Pezizomycotina</taxon>
        <taxon>Leotiomycetes</taxon>
        <taxon>Helotiales</taxon>
        <taxon>Sclerotiniaceae</taxon>
        <taxon>Sclerotinia</taxon>
    </lineage>
</organism>
<dbReference type="InterPro" id="IPR001214">
    <property type="entry name" value="SET_dom"/>
</dbReference>
<name>A0A1D9QIM7_SCLS1</name>